<name>A0A9P1CN23_9DINO</name>
<protein>
    <submittedName>
        <fullName evidence="3">K Homology domain-containing protein</fullName>
    </submittedName>
</protein>
<reference evidence="2" key="1">
    <citation type="submission" date="2022-10" db="EMBL/GenBank/DDBJ databases">
        <authorList>
            <person name="Chen Y."/>
            <person name="Dougan E. K."/>
            <person name="Chan C."/>
            <person name="Rhodes N."/>
            <person name="Thang M."/>
        </authorList>
    </citation>
    <scope>NUCLEOTIDE SEQUENCE</scope>
</reference>
<feature type="compositionally biased region" description="Basic and acidic residues" evidence="1">
    <location>
        <begin position="68"/>
        <end position="82"/>
    </location>
</feature>
<dbReference type="Proteomes" id="UP001152797">
    <property type="component" value="Unassembled WGS sequence"/>
</dbReference>
<feature type="compositionally biased region" description="Basic and acidic residues" evidence="1">
    <location>
        <begin position="48"/>
        <end position="59"/>
    </location>
</feature>
<sequence length="102" mass="11839">MLESDEDGAPGRGKIIQRHKREMKALLEQKRIESGKLMSFAKAKRENKKIEARQEKRDLEDKYKALEDAMKQRHAEELRQASDETPEEASDQPPQASEYVEV</sequence>
<evidence type="ECO:0000313" key="3">
    <source>
        <dbReference type="EMBL" id="CAL4781180.1"/>
    </source>
</evidence>
<feature type="region of interest" description="Disordered" evidence="1">
    <location>
        <begin position="40"/>
        <end position="59"/>
    </location>
</feature>
<organism evidence="2">
    <name type="scientific">Cladocopium goreaui</name>
    <dbReference type="NCBI Taxonomy" id="2562237"/>
    <lineage>
        <taxon>Eukaryota</taxon>
        <taxon>Sar</taxon>
        <taxon>Alveolata</taxon>
        <taxon>Dinophyceae</taxon>
        <taxon>Suessiales</taxon>
        <taxon>Symbiodiniaceae</taxon>
        <taxon>Cladocopium</taxon>
    </lineage>
</organism>
<proteinExistence type="predicted"/>
<dbReference type="OrthoDB" id="425197at2759"/>
<evidence type="ECO:0000256" key="1">
    <source>
        <dbReference type="SAM" id="MobiDB-lite"/>
    </source>
</evidence>
<dbReference type="EMBL" id="CAMXCT010001888">
    <property type="protein sequence ID" value="CAI3993868.1"/>
    <property type="molecule type" value="Genomic_DNA"/>
</dbReference>
<reference evidence="3 4" key="2">
    <citation type="submission" date="2024-05" db="EMBL/GenBank/DDBJ databases">
        <authorList>
            <person name="Chen Y."/>
            <person name="Shah S."/>
            <person name="Dougan E. K."/>
            <person name="Thang M."/>
            <person name="Chan C."/>
        </authorList>
    </citation>
    <scope>NUCLEOTIDE SEQUENCE [LARGE SCALE GENOMIC DNA]</scope>
</reference>
<dbReference type="EMBL" id="CAMXCT020001888">
    <property type="protein sequence ID" value="CAL1147243.1"/>
    <property type="molecule type" value="Genomic_DNA"/>
</dbReference>
<feature type="non-terminal residue" evidence="2">
    <location>
        <position position="1"/>
    </location>
</feature>
<dbReference type="AlphaFoldDB" id="A0A9P1CN23"/>
<gene>
    <name evidence="2" type="ORF">C1SCF055_LOCUS20574</name>
</gene>
<accession>A0A9P1CN23</accession>
<feature type="region of interest" description="Disordered" evidence="1">
    <location>
        <begin position="68"/>
        <end position="102"/>
    </location>
</feature>
<evidence type="ECO:0000313" key="2">
    <source>
        <dbReference type="EMBL" id="CAI3993868.1"/>
    </source>
</evidence>
<evidence type="ECO:0000313" key="4">
    <source>
        <dbReference type="Proteomes" id="UP001152797"/>
    </source>
</evidence>
<comment type="caution">
    <text evidence="2">The sequence shown here is derived from an EMBL/GenBank/DDBJ whole genome shotgun (WGS) entry which is preliminary data.</text>
</comment>
<dbReference type="EMBL" id="CAMXCT030001888">
    <property type="protein sequence ID" value="CAL4781180.1"/>
    <property type="molecule type" value="Genomic_DNA"/>
</dbReference>
<keyword evidence="4" id="KW-1185">Reference proteome</keyword>